<accession>A0A2C9WLK5</accession>
<proteinExistence type="predicted"/>
<dbReference type="EMBL" id="CM004387">
    <property type="protein sequence ID" value="OAY60212.1"/>
    <property type="molecule type" value="Genomic_DNA"/>
</dbReference>
<sequence>MKEFCCKGFFSTFAIYSYFYHMLLHIRHSYFLNQSCTSDI</sequence>
<reference evidence="1" key="1">
    <citation type="submission" date="2016-02" db="EMBL/GenBank/DDBJ databases">
        <title>WGS assembly of Manihot esculenta.</title>
        <authorList>
            <person name="Bredeson J.V."/>
            <person name="Prochnik S.E."/>
            <person name="Lyons J.B."/>
            <person name="Schmutz J."/>
            <person name="Grimwood J."/>
            <person name="Vrebalov J."/>
            <person name="Bart R.S."/>
            <person name="Amuge T."/>
            <person name="Ferguson M.E."/>
            <person name="Green R."/>
            <person name="Putnam N."/>
            <person name="Stites J."/>
            <person name="Rounsley S."/>
            <person name="Rokhsar D.S."/>
        </authorList>
    </citation>
    <scope>NUCLEOTIDE SEQUENCE [LARGE SCALE GENOMIC DNA]</scope>
    <source>
        <tissue evidence="1">Leaf</tissue>
    </source>
</reference>
<dbReference type="AlphaFoldDB" id="A0A2C9WLK5"/>
<name>A0A2C9WLK5_MANES</name>
<gene>
    <name evidence="1" type="ORF">MANES_01G095000</name>
</gene>
<protein>
    <submittedName>
        <fullName evidence="1">Uncharacterized protein</fullName>
    </submittedName>
</protein>
<evidence type="ECO:0000313" key="1">
    <source>
        <dbReference type="EMBL" id="OAY60212.1"/>
    </source>
</evidence>
<organism evidence="1">
    <name type="scientific">Manihot esculenta</name>
    <name type="common">Cassava</name>
    <name type="synonym">Jatropha manihot</name>
    <dbReference type="NCBI Taxonomy" id="3983"/>
    <lineage>
        <taxon>Eukaryota</taxon>
        <taxon>Viridiplantae</taxon>
        <taxon>Streptophyta</taxon>
        <taxon>Embryophyta</taxon>
        <taxon>Tracheophyta</taxon>
        <taxon>Spermatophyta</taxon>
        <taxon>Magnoliopsida</taxon>
        <taxon>eudicotyledons</taxon>
        <taxon>Gunneridae</taxon>
        <taxon>Pentapetalae</taxon>
        <taxon>rosids</taxon>
        <taxon>fabids</taxon>
        <taxon>Malpighiales</taxon>
        <taxon>Euphorbiaceae</taxon>
        <taxon>Crotonoideae</taxon>
        <taxon>Manihoteae</taxon>
        <taxon>Manihot</taxon>
    </lineage>
</organism>